<reference evidence="2 3" key="1">
    <citation type="submission" date="2016-10" db="EMBL/GenBank/DDBJ databases">
        <authorList>
            <person name="de Groot N.N."/>
        </authorList>
    </citation>
    <scope>NUCLEOTIDE SEQUENCE [LARGE SCALE GENOMIC DNA]</scope>
    <source>
        <strain evidence="2 3">MAR_2009_71</strain>
    </source>
</reference>
<dbReference type="EMBL" id="FNTB01000001">
    <property type="protein sequence ID" value="SEB67784.1"/>
    <property type="molecule type" value="Genomic_DNA"/>
</dbReference>
<dbReference type="Proteomes" id="UP000199574">
    <property type="component" value="Chromosome I"/>
</dbReference>
<organism evidence="2 3">
    <name type="scientific">Maribacter dokdonensis</name>
    <dbReference type="NCBI Taxonomy" id="320912"/>
    <lineage>
        <taxon>Bacteria</taxon>
        <taxon>Pseudomonadati</taxon>
        <taxon>Bacteroidota</taxon>
        <taxon>Flavobacteriia</taxon>
        <taxon>Flavobacteriales</taxon>
        <taxon>Flavobacteriaceae</taxon>
        <taxon>Maribacter</taxon>
    </lineage>
</organism>
<reference evidence="1 4" key="2">
    <citation type="submission" date="2016-10" db="EMBL/GenBank/DDBJ databases">
        <authorList>
            <person name="Varghese N."/>
            <person name="Submissions S."/>
        </authorList>
    </citation>
    <scope>NUCLEOTIDE SEQUENCE [LARGE SCALE GENOMIC DNA]</scope>
    <source>
        <strain evidence="1 4">MAR_2009_60</strain>
    </source>
</reference>
<evidence type="ECO:0000313" key="4">
    <source>
        <dbReference type="Proteomes" id="UP000199574"/>
    </source>
</evidence>
<dbReference type="AlphaFoldDB" id="A0A1H4LAM0"/>
<keyword evidence="4" id="KW-1185">Reference proteome</keyword>
<name>A0A1H4LAM0_9FLAO</name>
<evidence type="ECO:0000313" key="2">
    <source>
        <dbReference type="EMBL" id="SEB67784.1"/>
    </source>
</evidence>
<evidence type="ECO:0000313" key="3">
    <source>
        <dbReference type="Proteomes" id="UP000183038"/>
    </source>
</evidence>
<accession>A0A1H4LAM0</accession>
<evidence type="ECO:0000313" key="1">
    <source>
        <dbReference type="EMBL" id="SDT29866.1"/>
    </source>
</evidence>
<sequence length="35" mass="4185">MNSQTNNITPEHKVQVYRNDFLSGFLRLTKKLFML</sequence>
<dbReference type="Proteomes" id="UP000183038">
    <property type="component" value="Unassembled WGS sequence"/>
</dbReference>
<dbReference type="EMBL" id="LT629754">
    <property type="protein sequence ID" value="SDT29866.1"/>
    <property type="molecule type" value="Genomic_DNA"/>
</dbReference>
<proteinExistence type="predicted"/>
<gene>
    <name evidence="2" type="ORF">SAMN05192540_1245</name>
    <name evidence="1" type="ORF">SAMN05192545_3310</name>
</gene>
<protein>
    <submittedName>
        <fullName evidence="2">Uncharacterized protein</fullName>
    </submittedName>
</protein>